<dbReference type="InterPro" id="IPR045237">
    <property type="entry name" value="COPS7/eIF3m"/>
</dbReference>
<feature type="coiled-coil region" evidence="3">
    <location>
        <begin position="174"/>
        <end position="221"/>
    </location>
</feature>
<sequence>MDLSLISLDYFIKEAYSLEGLGVVEVINMVLESSDIFFFSEFLKIPNVQQLKGTENEGYLDILYIFCYGSYKDYREKRRFLPCLSENQLYKLKKLSLISLSKNSKNLMYSDLLLYLDLSDYKELERLIIDSIYSSLIFGKLDSKNKCFYVEYTCGRDLSSSDIDELIDKLSLWSENCTDVLNKLEDRVKAIKDEVFSEKSLEDYEQFIHQEMENIETQKKNRYNGKGRDTTDYSPLDFEEMHISDKCSTSNKLASRQKIRQEKKRKELERIKNEASSDEESSVDMRKLEKDIISSIIEKMSFEEKDIVPDGHCLYRAFSDQLAVRHDIHIDYIQLRTVAASYIREHEQSFIPFLFNDETGEIGDVESYCNDIEHTAMWGGEVEIIALARAYKVNVELIQMKGLPLKINFDPDGETSFSQNKNTIKLSYYQHMYASGAHYNSLRDKVRN</sequence>
<name>A0A899FW99_9ASCO</name>
<evidence type="ECO:0000256" key="2">
    <source>
        <dbReference type="ARBA" id="ARBA00022790"/>
    </source>
</evidence>
<dbReference type="Gene3D" id="3.90.70.80">
    <property type="match status" value="1"/>
</dbReference>
<feature type="compositionally biased region" description="Basic and acidic residues" evidence="4">
    <location>
        <begin position="264"/>
        <end position="275"/>
    </location>
</feature>
<dbReference type="Pfam" id="PF02338">
    <property type="entry name" value="OTU"/>
    <property type="match status" value="1"/>
</dbReference>
<dbReference type="InterPro" id="IPR049771">
    <property type="entry name" value="OTU2-like_OTU"/>
</dbReference>
<evidence type="ECO:0000256" key="3">
    <source>
        <dbReference type="SAM" id="Coils"/>
    </source>
</evidence>
<evidence type="ECO:0000256" key="4">
    <source>
        <dbReference type="SAM" id="MobiDB-lite"/>
    </source>
</evidence>
<evidence type="ECO:0000313" key="7">
    <source>
        <dbReference type="EMBL" id="QSL64585.1"/>
    </source>
</evidence>
<dbReference type="InterPro" id="IPR000717">
    <property type="entry name" value="PCI_dom"/>
</dbReference>
<dbReference type="PROSITE" id="PS50802">
    <property type="entry name" value="OTU"/>
    <property type="match status" value="1"/>
</dbReference>
<dbReference type="OrthoDB" id="415023at2759"/>
<protein>
    <recommendedName>
        <fullName evidence="9">OTU domain-containing protein</fullName>
    </recommendedName>
</protein>
<dbReference type="Pfam" id="PF01399">
    <property type="entry name" value="PCI"/>
    <property type="match status" value="1"/>
</dbReference>
<evidence type="ECO:0000256" key="1">
    <source>
        <dbReference type="ARBA" id="ARBA00008482"/>
    </source>
</evidence>
<organism evidence="7 8">
    <name type="scientific">Pneumocystis wakefieldiae</name>
    <dbReference type="NCBI Taxonomy" id="38082"/>
    <lineage>
        <taxon>Eukaryota</taxon>
        <taxon>Fungi</taxon>
        <taxon>Dikarya</taxon>
        <taxon>Ascomycota</taxon>
        <taxon>Taphrinomycotina</taxon>
        <taxon>Pneumocystomycetes</taxon>
        <taxon>Pneumocystaceae</taxon>
        <taxon>Pneumocystis</taxon>
    </lineage>
</organism>
<dbReference type="InterPro" id="IPR003323">
    <property type="entry name" value="OTU_dom"/>
</dbReference>
<dbReference type="PANTHER" id="PTHR15350:SF5">
    <property type="entry name" value="COP9 SIGNALOSOME COMPLEX SUBUNIT 7"/>
    <property type="match status" value="1"/>
</dbReference>
<dbReference type="CDD" id="cd22762">
    <property type="entry name" value="OTU_fungi_OTU2-like"/>
    <property type="match status" value="1"/>
</dbReference>
<reference evidence="7" key="1">
    <citation type="submission" date="2020-06" db="EMBL/GenBank/DDBJ databases">
        <title>Genomes of multiple members of Pneumocystis genus reveal paths to human pathogen Pneumocystis jirovecii.</title>
        <authorList>
            <person name="Cisse O.H."/>
            <person name="Ma L."/>
            <person name="Dekker J."/>
            <person name="Khil P."/>
            <person name="Jo J."/>
            <person name="Brenchley J."/>
            <person name="Blair R."/>
            <person name="Pahar B."/>
            <person name="Chabe M."/>
            <person name="Van Rompay K.A."/>
            <person name="Keesler R."/>
            <person name="Sukura A."/>
            <person name="Hirsch V."/>
            <person name="Kutty G."/>
            <person name="Liu Y."/>
            <person name="Peng L."/>
            <person name="Chen J."/>
            <person name="Song J."/>
            <person name="Weissenbacher-Lang C."/>
            <person name="Xu J."/>
            <person name="Upham N.S."/>
            <person name="Stajich J.E."/>
            <person name="Cuomo C.A."/>
            <person name="Cushion M.T."/>
            <person name="Kovacs J.A."/>
        </authorList>
    </citation>
    <scope>NUCLEOTIDE SEQUENCE</scope>
    <source>
        <strain evidence="7">2A</strain>
    </source>
</reference>
<evidence type="ECO:0000259" key="6">
    <source>
        <dbReference type="PROSITE" id="PS50802"/>
    </source>
</evidence>
<dbReference type="SMART" id="SM00088">
    <property type="entry name" value="PINT"/>
    <property type="match status" value="1"/>
</dbReference>
<keyword evidence="8" id="KW-1185">Reference proteome</keyword>
<dbReference type="PROSITE" id="PS50250">
    <property type="entry name" value="PCI"/>
    <property type="match status" value="1"/>
</dbReference>
<accession>A0A899FW99</accession>
<evidence type="ECO:0000259" key="5">
    <source>
        <dbReference type="PROSITE" id="PS50250"/>
    </source>
</evidence>
<dbReference type="AlphaFoldDB" id="A0A899FW99"/>
<feature type="domain" description="OTU" evidence="6">
    <location>
        <begin position="302"/>
        <end position="445"/>
    </location>
</feature>
<gene>
    <name evidence="7" type="ORF">MERGE_001886</name>
</gene>
<dbReference type="EMBL" id="CP054534">
    <property type="protein sequence ID" value="QSL64585.1"/>
    <property type="molecule type" value="Genomic_DNA"/>
</dbReference>
<dbReference type="GO" id="GO:0008180">
    <property type="term" value="C:COP9 signalosome"/>
    <property type="evidence" value="ECO:0007669"/>
    <property type="project" value="UniProtKB-KW"/>
</dbReference>
<evidence type="ECO:0008006" key="9">
    <source>
        <dbReference type="Google" id="ProtNLM"/>
    </source>
</evidence>
<comment type="similarity">
    <text evidence="1">Belongs to the CSN7/EIF3M family. CSN7 subfamily.</text>
</comment>
<dbReference type="Proteomes" id="UP000663699">
    <property type="component" value="Chromosome 3"/>
</dbReference>
<keyword evidence="2" id="KW-0736">Signalosome</keyword>
<keyword evidence="3" id="KW-0175">Coiled coil</keyword>
<feature type="domain" description="PCI" evidence="5">
    <location>
        <begin position="1"/>
        <end position="155"/>
    </location>
</feature>
<proteinExistence type="inferred from homology"/>
<dbReference type="PANTHER" id="PTHR15350">
    <property type="entry name" value="COP9 SIGNALOSOME COMPLEX SUBUNIT 7/DENDRITIC CELL PROTEIN GA17"/>
    <property type="match status" value="1"/>
</dbReference>
<dbReference type="SUPFAM" id="SSF54001">
    <property type="entry name" value="Cysteine proteinases"/>
    <property type="match status" value="1"/>
</dbReference>
<feature type="region of interest" description="Disordered" evidence="4">
    <location>
        <begin position="249"/>
        <end position="279"/>
    </location>
</feature>
<dbReference type="InterPro" id="IPR038765">
    <property type="entry name" value="Papain-like_cys_pep_sf"/>
</dbReference>
<evidence type="ECO:0000313" key="8">
    <source>
        <dbReference type="Proteomes" id="UP000663699"/>
    </source>
</evidence>